<gene>
    <name evidence="1" type="ORF">PsorP6_004272</name>
</gene>
<evidence type="ECO:0000313" key="1">
    <source>
        <dbReference type="EMBL" id="KAI9907159.1"/>
    </source>
</evidence>
<keyword evidence="2" id="KW-1185">Reference proteome</keyword>
<comment type="caution">
    <text evidence="1">The sequence shown here is derived from an EMBL/GenBank/DDBJ whole genome shotgun (WGS) entry which is preliminary data.</text>
</comment>
<evidence type="ECO:0000313" key="2">
    <source>
        <dbReference type="Proteomes" id="UP001163321"/>
    </source>
</evidence>
<dbReference type="Proteomes" id="UP001163321">
    <property type="component" value="Chromosome 8"/>
</dbReference>
<protein>
    <submittedName>
        <fullName evidence="1">Uncharacterized protein</fullName>
    </submittedName>
</protein>
<proteinExistence type="predicted"/>
<sequence>MLVQLQGWDDAEVLKLLEIFRKHLLYYIYTSDSDFADVVRTELPEKSGPEIIETTRSLMQQFSLRVSTKNFRTDVIVVNGQEEVYLYKHLYESISQLAENKIGGIWLPDELSRFLLKARQYRGLFPGNQDVYFKRIQVWSKDSHSCIGVGHVYVGKSIAETTRKFYAFRDIYLKENRRRLCQRKGVEPVRFALLKSIFDGVPASPQMERELQVHSKTQKLWSPQELDTLVDFIVRITKQIQKNGHSDLVNHFALHVSATLLLAAFIYLDWSCIHALDLPDIVFDPTSDAYKIFSADWNDVNDSYALGYLAMKARSVKMMTDRNKRRRGKSAWVSRPKPRRLTYTAQETSNSLIIPSVEDVDTANPMARIQSASDSQNKRMNDYAVFVQDVVEQCHQSVKNVAHAVLRHMQESIDLYRSNRLVAFFSKIANLTPDVAYQEVFADAEFILTQFQQRFGSLHGFENLCLTVPGTETTQYEADGQSHACSAQNNPLHRTPYIGTQTGVIAVNAQSNKIPDKVFNMRNSDSNEGDLDPFQHASSAFETAQSGNELHGYAESDSSIPRVTKESQPMTLPSTSNRSEDEQHGMKFIEKRRVNESFTAAFKDNVEDDEDDRKYECYDEAEHDDGHSEDSNSAPSGHAEYCGSDGEPETLDVFQHILYSLESDIAELEERQRKLIERKEERMWRQNNPVD</sequence>
<reference evidence="1 2" key="1">
    <citation type="journal article" date="2022" name="bioRxiv">
        <title>The genome of the oomycete Peronosclerospora sorghi, a cosmopolitan pathogen of maize and sorghum, is inflated with dispersed pseudogenes.</title>
        <authorList>
            <person name="Fletcher K."/>
            <person name="Martin F."/>
            <person name="Isakeit T."/>
            <person name="Cavanaugh K."/>
            <person name="Magill C."/>
            <person name="Michelmore R."/>
        </authorList>
    </citation>
    <scope>NUCLEOTIDE SEQUENCE [LARGE SCALE GENOMIC DNA]</scope>
    <source>
        <strain evidence="1">P6</strain>
    </source>
</reference>
<accession>A0ACC0VMJ2</accession>
<dbReference type="EMBL" id="CM047587">
    <property type="protein sequence ID" value="KAI9907159.1"/>
    <property type="molecule type" value="Genomic_DNA"/>
</dbReference>
<name>A0ACC0VMJ2_9STRA</name>
<organism evidence="1 2">
    <name type="scientific">Peronosclerospora sorghi</name>
    <dbReference type="NCBI Taxonomy" id="230839"/>
    <lineage>
        <taxon>Eukaryota</taxon>
        <taxon>Sar</taxon>
        <taxon>Stramenopiles</taxon>
        <taxon>Oomycota</taxon>
        <taxon>Peronosporomycetes</taxon>
        <taxon>Peronosporales</taxon>
        <taxon>Peronosporaceae</taxon>
        <taxon>Peronosclerospora</taxon>
    </lineage>
</organism>